<dbReference type="EMBL" id="BMQS01000009">
    <property type="protein sequence ID" value="GGT95337.1"/>
    <property type="molecule type" value="Genomic_DNA"/>
</dbReference>
<dbReference type="Proteomes" id="UP000276741">
    <property type="component" value="Chromosome"/>
</dbReference>
<dbReference type="PANTHER" id="PTHR42685">
    <property type="entry name" value="GERANYLGERANYL DIPHOSPHATE REDUCTASE"/>
    <property type="match status" value="1"/>
</dbReference>
<reference evidence="2" key="4">
    <citation type="submission" date="2020-09" db="EMBL/GenBank/DDBJ databases">
        <authorList>
            <person name="Sun Q."/>
            <person name="Ohkuma M."/>
        </authorList>
    </citation>
    <scope>NUCLEOTIDE SEQUENCE</scope>
    <source>
        <strain evidence="2">JCM 31740</strain>
    </source>
</reference>
<dbReference type="AlphaFoldDB" id="A0A348B3G3"/>
<reference evidence="2" key="1">
    <citation type="journal article" date="2014" name="Int. J. Syst. Evol. Microbiol.">
        <title>Complete genome sequence of Corynebacterium casei LMG S-19264T (=DSM 44701T), isolated from a smear-ripened cheese.</title>
        <authorList>
            <consortium name="US DOE Joint Genome Institute (JGI-PGF)"/>
            <person name="Walter F."/>
            <person name="Albersmeier A."/>
            <person name="Kalinowski J."/>
            <person name="Ruckert C."/>
        </authorList>
    </citation>
    <scope>NUCLEOTIDE SEQUENCE</scope>
    <source>
        <strain evidence="2">JCM 31740</strain>
    </source>
</reference>
<dbReference type="Gene3D" id="3.50.50.60">
    <property type="entry name" value="FAD/NAD(P)-binding domain"/>
    <property type="match status" value="1"/>
</dbReference>
<gene>
    <name evidence="2" type="ORF">GCM10007116_11030</name>
    <name evidence="1" type="ORF">HS1genome_1104</name>
</gene>
<reference evidence="3" key="2">
    <citation type="submission" date="2018-04" db="EMBL/GenBank/DDBJ databases">
        <title>Complete genome sequence of Sulfodiicoccus acidiphilus strain HS-1.</title>
        <authorList>
            <person name="Sakai H.D."/>
            <person name="Kurosawa N."/>
        </authorList>
    </citation>
    <scope>NUCLEOTIDE SEQUENCE [LARGE SCALE GENOMIC DNA]</scope>
    <source>
        <strain evidence="3">HS-1</strain>
    </source>
</reference>
<dbReference type="PANTHER" id="PTHR42685:SF20">
    <property type="entry name" value="HYDROGENASE, PUTATIVE-RELATED"/>
    <property type="match status" value="1"/>
</dbReference>
<name>A0A348B3G3_9CREN</name>
<organism evidence="1 3">
    <name type="scientific">Sulfodiicoccus acidiphilus</name>
    <dbReference type="NCBI Taxonomy" id="1670455"/>
    <lineage>
        <taxon>Archaea</taxon>
        <taxon>Thermoproteota</taxon>
        <taxon>Thermoprotei</taxon>
        <taxon>Sulfolobales</taxon>
        <taxon>Sulfolobaceae</taxon>
        <taxon>Sulfodiicoccus</taxon>
    </lineage>
</organism>
<sequence length="326" mass="37041">MSVKIGILGGGVAGSLLYMLLRGVGQQVDLYDLKDKYFKPCGDIVPNVYTPPFPWKVDVEVKNFAFYLDGELMYDVDYRYPKWLVIDKWGWINSMRSITKLSRTYDGNYDVTIDARGPYPMDREVVYTTRAIVKTGSQLDRAIFEFDSKLTGFYWVFPAAEGTINVGAGFLEERNSRRALLDYMKTKLGEYELKDLRGAPISVGEVGNRKLKVGEARGLVFPMSGEGIRPSAISAEVAFEALTKEKEFDQFLEERLGWLDNRIRIQRILLSIYRGSPPHLRRTMLRALIKSDVLIDAYLDDKLDLNGILDAVRLTRSGAFTGKLKK</sequence>
<dbReference type="EMBL" id="AP018553">
    <property type="protein sequence ID" value="BBD72715.1"/>
    <property type="molecule type" value="Genomic_DNA"/>
</dbReference>
<dbReference type="SUPFAM" id="SSF51905">
    <property type="entry name" value="FAD/NAD(P)-binding domain"/>
    <property type="match status" value="1"/>
</dbReference>
<proteinExistence type="predicted"/>
<accession>A0A348B3G3</accession>
<dbReference type="InterPro" id="IPR050407">
    <property type="entry name" value="Geranylgeranyl_reductase"/>
</dbReference>
<dbReference type="KEGG" id="sacd:HS1genome_1104"/>
<evidence type="ECO:0000313" key="2">
    <source>
        <dbReference type="EMBL" id="GGT95337.1"/>
    </source>
</evidence>
<reference evidence="1" key="3">
    <citation type="journal article" date="2019" name="BMC Res. Notes">
        <title>Complete genome sequence of the Sulfodiicoccus acidiphilus strain HS-1T, the first crenarchaeon that lacks polB3, isolated from an acidic hot spring in Ohwaku-dani, Hakone, Japan.</title>
        <authorList>
            <person name="Sakai H.D."/>
            <person name="Kurosawa N."/>
        </authorList>
    </citation>
    <scope>NUCLEOTIDE SEQUENCE</scope>
    <source>
        <strain evidence="1">HS-1</strain>
    </source>
</reference>
<keyword evidence="3" id="KW-1185">Reference proteome</keyword>
<protein>
    <submittedName>
        <fullName evidence="1">Dehydrogenase</fullName>
    </submittedName>
</protein>
<evidence type="ECO:0000313" key="3">
    <source>
        <dbReference type="Proteomes" id="UP000276741"/>
    </source>
</evidence>
<dbReference type="Proteomes" id="UP000616143">
    <property type="component" value="Unassembled WGS sequence"/>
</dbReference>
<evidence type="ECO:0000313" key="1">
    <source>
        <dbReference type="EMBL" id="BBD72715.1"/>
    </source>
</evidence>
<dbReference type="InterPro" id="IPR036188">
    <property type="entry name" value="FAD/NAD-bd_sf"/>
</dbReference>